<organism evidence="1 2">
    <name type="scientific">Phlebiopsis gigantea (strain 11061_1 CR5-6)</name>
    <name type="common">White-rot fungus</name>
    <name type="synonym">Peniophora gigantea</name>
    <dbReference type="NCBI Taxonomy" id="745531"/>
    <lineage>
        <taxon>Eukaryota</taxon>
        <taxon>Fungi</taxon>
        <taxon>Dikarya</taxon>
        <taxon>Basidiomycota</taxon>
        <taxon>Agaricomycotina</taxon>
        <taxon>Agaricomycetes</taxon>
        <taxon>Polyporales</taxon>
        <taxon>Phanerochaetaceae</taxon>
        <taxon>Phlebiopsis</taxon>
    </lineage>
</organism>
<name>A0A0C3PER6_PHLG1</name>
<dbReference type="GO" id="GO:0003676">
    <property type="term" value="F:nucleic acid binding"/>
    <property type="evidence" value="ECO:0007669"/>
    <property type="project" value="InterPro"/>
</dbReference>
<accession>A0A0C3PER6</accession>
<sequence length="230" mass="25981">MSERQRHTPHPLIVGPTLWAVDIPTHLKWPKLLELLKRCGEVSSGGRSVTPEGRRRWAIKFSDVYHAEMALATLNGVPVPNMDPPWNLTLSHTASLANALPTEPLCAQFVKASAGIHALRQSTAQDVFRWFRSAGPLVMVRTDVDVGYPQRTCMVQYWHETHASSALHHPRDLHIVLQKMPAFVLRTFAQCSVLVLNIGRNFQSADIKEVFGKFANVQRRDYKLSLLYLV</sequence>
<evidence type="ECO:0008006" key="3">
    <source>
        <dbReference type="Google" id="ProtNLM"/>
    </source>
</evidence>
<dbReference type="InterPro" id="IPR035979">
    <property type="entry name" value="RBD_domain_sf"/>
</dbReference>
<dbReference type="Proteomes" id="UP000053257">
    <property type="component" value="Unassembled WGS sequence"/>
</dbReference>
<dbReference type="OrthoDB" id="2799745at2759"/>
<reference evidence="1 2" key="1">
    <citation type="journal article" date="2014" name="PLoS Genet.">
        <title>Analysis of the Phlebiopsis gigantea genome, transcriptome and secretome provides insight into its pioneer colonization strategies of wood.</title>
        <authorList>
            <person name="Hori C."/>
            <person name="Ishida T."/>
            <person name="Igarashi K."/>
            <person name="Samejima M."/>
            <person name="Suzuki H."/>
            <person name="Master E."/>
            <person name="Ferreira P."/>
            <person name="Ruiz-Duenas F.J."/>
            <person name="Held B."/>
            <person name="Canessa P."/>
            <person name="Larrondo L.F."/>
            <person name="Schmoll M."/>
            <person name="Druzhinina I.S."/>
            <person name="Kubicek C.P."/>
            <person name="Gaskell J.A."/>
            <person name="Kersten P."/>
            <person name="St John F."/>
            <person name="Glasner J."/>
            <person name="Sabat G."/>
            <person name="Splinter BonDurant S."/>
            <person name="Syed K."/>
            <person name="Yadav J."/>
            <person name="Mgbeahuruike A.C."/>
            <person name="Kovalchuk A."/>
            <person name="Asiegbu F.O."/>
            <person name="Lackner G."/>
            <person name="Hoffmeister D."/>
            <person name="Rencoret J."/>
            <person name="Gutierrez A."/>
            <person name="Sun H."/>
            <person name="Lindquist E."/>
            <person name="Barry K."/>
            <person name="Riley R."/>
            <person name="Grigoriev I.V."/>
            <person name="Henrissat B."/>
            <person name="Kues U."/>
            <person name="Berka R.M."/>
            <person name="Martinez A.T."/>
            <person name="Covert S.F."/>
            <person name="Blanchette R.A."/>
            <person name="Cullen D."/>
        </authorList>
    </citation>
    <scope>NUCLEOTIDE SEQUENCE [LARGE SCALE GENOMIC DNA]</scope>
    <source>
        <strain evidence="1 2">11061_1 CR5-6</strain>
    </source>
</reference>
<dbReference type="SUPFAM" id="SSF54928">
    <property type="entry name" value="RNA-binding domain, RBD"/>
    <property type="match status" value="2"/>
</dbReference>
<dbReference type="CDD" id="cd00590">
    <property type="entry name" value="RRM_SF"/>
    <property type="match status" value="1"/>
</dbReference>
<dbReference type="HOGENOM" id="CLU_083953_0_0_1"/>
<gene>
    <name evidence="1" type="ORF">PHLGIDRAFT_213976</name>
</gene>
<protein>
    <recommendedName>
        <fullName evidence="3">RRM domain-containing protein</fullName>
    </recommendedName>
</protein>
<proteinExistence type="predicted"/>
<dbReference type="EMBL" id="KN840591">
    <property type="protein sequence ID" value="KIP03988.1"/>
    <property type="molecule type" value="Genomic_DNA"/>
</dbReference>
<evidence type="ECO:0000313" key="2">
    <source>
        <dbReference type="Proteomes" id="UP000053257"/>
    </source>
</evidence>
<evidence type="ECO:0000313" key="1">
    <source>
        <dbReference type="EMBL" id="KIP03988.1"/>
    </source>
</evidence>
<dbReference type="AlphaFoldDB" id="A0A0C3PER6"/>
<keyword evidence="2" id="KW-1185">Reference proteome</keyword>